<comment type="subcellular location">
    <subcellularLocation>
        <location evidence="1">Cell membrane</location>
        <topology evidence="1">Multi-pass membrane protein</topology>
    </subcellularLocation>
</comment>
<feature type="transmembrane region" description="Helical" evidence="6">
    <location>
        <begin position="35"/>
        <end position="56"/>
    </location>
</feature>
<dbReference type="Pfam" id="PF02653">
    <property type="entry name" value="BPD_transp_2"/>
    <property type="match status" value="1"/>
</dbReference>
<feature type="transmembrane region" description="Helical" evidence="6">
    <location>
        <begin position="62"/>
        <end position="84"/>
    </location>
</feature>
<comment type="caution">
    <text evidence="7">The sequence shown here is derived from an EMBL/GenBank/DDBJ whole genome shotgun (WGS) entry which is preliminary data.</text>
</comment>
<feature type="transmembrane region" description="Helical" evidence="6">
    <location>
        <begin position="91"/>
        <end position="109"/>
    </location>
</feature>
<dbReference type="GO" id="GO:0022857">
    <property type="term" value="F:transmembrane transporter activity"/>
    <property type="evidence" value="ECO:0007669"/>
    <property type="project" value="InterPro"/>
</dbReference>
<evidence type="ECO:0000256" key="2">
    <source>
        <dbReference type="ARBA" id="ARBA00022475"/>
    </source>
</evidence>
<proteinExistence type="predicted"/>
<dbReference type="GeneID" id="6094306"/>
<keyword evidence="3 6" id="KW-0812">Transmembrane</keyword>
<dbReference type="Proteomes" id="UP000278149">
    <property type="component" value="Unassembled WGS sequence"/>
</dbReference>
<evidence type="ECO:0000256" key="6">
    <source>
        <dbReference type="SAM" id="Phobius"/>
    </source>
</evidence>
<sequence length="308" mass="33132">MELLMVENILWIGFRSAVPLLLAALGEIYAERSGVLNLGVEGMMALGAASSFIVAIQTGSPWLGVLSGLLAAVLLALIHCFISITLKSNQVVSGLALSMLGLGVSSIIGRKYVGAQLPPEVRLLPRPLDPLHKIPLIGKPVFDQDPMFYMSLLLTAILWFILFRTRYGIIVRSAGGNPAAVDAAGISVAKVRYASTILGGALSGLAGAYLSISYNPVWIENITAGRGWIAIALVIFSLWDPAKALLTSFLFGSIEASSYTLQAFGYSQWLLSALPYLLTIIILMIGSSSKFRRRMGAPRYLGVPYERE</sequence>
<dbReference type="InterPro" id="IPR001851">
    <property type="entry name" value="ABC_transp_permease"/>
</dbReference>
<dbReference type="EMBL" id="RCOR01000006">
    <property type="protein sequence ID" value="RSN70561.1"/>
    <property type="molecule type" value="Genomic_DNA"/>
</dbReference>
<keyword evidence="5 6" id="KW-0472">Membrane</keyword>
<accession>A0A3R9PDL6</accession>
<organism evidence="7 8">
    <name type="scientific">Candidatus Korarchaeum cryptofilum</name>
    <dbReference type="NCBI Taxonomy" id="498846"/>
    <lineage>
        <taxon>Archaea</taxon>
        <taxon>Thermoproteota</taxon>
        <taxon>Candidatus Korarchaeia</taxon>
        <taxon>Candidatus Korarchaeales</taxon>
        <taxon>Candidatus Korarchaeaceae</taxon>
        <taxon>Candidatus Korarchaeum</taxon>
    </lineage>
</organism>
<evidence type="ECO:0000256" key="5">
    <source>
        <dbReference type="ARBA" id="ARBA00023136"/>
    </source>
</evidence>
<protein>
    <submittedName>
        <fullName evidence="7">ABC transporter permease</fullName>
    </submittedName>
</protein>
<dbReference type="RefSeq" id="WP_125740488.1">
    <property type="nucleotide sequence ID" value="NZ_RCOR01000006.1"/>
</dbReference>
<reference evidence="7 8" key="1">
    <citation type="submission" date="2018-10" db="EMBL/GenBank/DDBJ databases">
        <title>Co-occurring genomic capacity for anaerobic methane metabolism and dissimilatory sulfite reduction discovered in the Korarchaeota.</title>
        <authorList>
            <person name="Mckay L.J."/>
            <person name="Dlakic M."/>
            <person name="Fields M.W."/>
            <person name="Delmont T.O."/>
            <person name="Eren A.M."/>
            <person name="Jay Z.J."/>
            <person name="Klingelsmith K.B."/>
            <person name="Rusch D.B."/>
            <person name="Inskeep W.P."/>
        </authorList>
    </citation>
    <scope>NUCLEOTIDE SEQUENCE [LARGE SCALE GENOMIC DNA]</scope>
    <source>
        <strain evidence="7 8">WS</strain>
    </source>
</reference>
<gene>
    <name evidence="7" type="ORF">D9Q81_00710</name>
</gene>
<feature type="transmembrane region" description="Helical" evidence="6">
    <location>
        <begin position="12"/>
        <end position="30"/>
    </location>
</feature>
<evidence type="ECO:0000256" key="1">
    <source>
        <dbReference type="ARBA" id="ARBA00004651"/>
    </source>
</evidence>
<evidence type="ECO:0000313" key="8">
    <source>
        <dbReference type="Proteomes" id="UP000278149"/>
    </source>
</evidence>
<dbReference type="CDD" id="cd06580">
    <property type="entry name" value="TM_PBP1_transp_TpRbsC_like"/>
    <property type="match status" value="1"/>
</dbReference>
<evidence type="ECO:0000313" key="7">
    <source>
        <dbReference type="EMBL" id="RSN70561.1"/>
    </source>
</evidence>
<dbReference type="PANTHER" id="PTHR43370:SF2">
    <property type="entry name" value="ABC TRANSPORTER PERMEASE PROTEIN"/>
    <property type="match status" value="1"/>
</dbReference>
<feature type="transmembrane region" description="Helical" evidence="6">
    <location>
        <begin position="228"/>
        <end position="254"/>
    </location>
</feature>
<keyword evidence="2" id="KW-1003">Cell membrane</keyword>
<feature type="transmembrane region" description="Helical" evidence="6">
    <location>
        <begin position="266"/>
        <end position="285"/>
    </location>
</feature>
<feature type="transmembrane region" description="Helical" evidence="6">
    <location>
        <begin position="146"/>
        <end position="163"/>
    </location>
</feature>
<dbReference type="GO" id="GO:0005886">
    <property type="term" value="C:plasma membrane"/>
    <property type="evidence" value="ECO:0007669"/>
    <property type="project" value="UniProtKB-SubCell"/>
</dbReference>
<name>A0A3R9PDL6_9CREN</name>
<dbReference type="PANTHER" id="PTHR43370">
    <property type="entry name" value="SUGAR ABC TRANSPORTER INTEGRAL MEMBRANE PROTEIN-RELATED"/>
    <property type="match status" value="1"/>
</dbReference>
<keyword evidence="4 6" id="KW-1133">Transmembrane helix</keyword>
<evidence type="ECO:0000256" key="4">
    <source>
        <dbReference type="ARBA" id="ARBA00022989"/>
    </source>
</evidence>
<dbReference type="AlphaFoldDB" id="A0A3R9PDL6"/>
<evidence type="ECO:0000256" key="3">
    <source>
        <dbReference type="ARBA" id="ARBA00022692"/>
    </source>
</evidence>